<dbReference type="OrthoDB" id="1750606at2759"/>
<proteinExistence type="predicted"/>
<comment type="caution">
    <text evidence="3">The sequence shown here is derived from an EMBL/GenBank/DDBJ whole genome shotgun (WGS) entry which is preliminary data.</text>
</comment>
<reference evidence="3" key="2">
    <citation type="journal article" date="2023" name="Plants (Basel)">
        <title>Annotation of the Turnera subulata (Passifloraceae) Draft Genome Reveals the S-Locus Evolved after the Divergence of Turneroideae from Passifloroideae in a Stepwise Manner.</title>
        <authorList>
            <person name="Henning P.M."/>
            <person name="Roalson E.H."/>
            <person name="Mir W."/>
            <person name="McCubbin A.G."/>
            <person name="Shore J.S."/>
        </authorList>
    </citation>
    <scope>NUCLEOTIDE SEQUENCE</scope>
    <source>
        <strain evidence="3">F60SS</strain>
    </source>
</reference>
<dbReference type="EMBL" id="JAKUCV010001790">
    <property type="protein sequence ID" value="KAJ4845037.1"/>
    <property type="molecule type" value="Genomic_DNA"/>
</dbReference>
<evidence type="ECO:0000313" key="4">
    <source>
        <dbReference type="Proteomes" id="UP001141552"/>
    </source>
</evidence>
<dbReference type="InterPro" id="IPR040256">
    <property type="entry name" value="At4g02000-like"/>
</dbReference>
<keyword evidence="4" id="KW-1185">Reference proteome</keyword>
<evidence type="ECO:0000256" key="1">
    <source>
        <dbReference type="SAM" id="MobiDB-lite"/>
    </source>
</evidence>
<evidence type="ECO:0000313" key="3">
    <source>
        <dbReference type="EMBL" id="KAJ4845037.1"/>
    </source>
</evidence>
<feature type="region of interest" description="Disordered" evidence="1">
    <location>
        <begin position="158"/>
        <end position="182"/>
    </location>
</feature>
<dbReference type="InterPro" id="IPR025558">
    <property type="entry name" value="DUF4283"/>
</dbReference>
<organism evidence="3 4">
    <name type="scientific">Turnera subulata</name>
    <dbReference type="NCBI Taxonomy" id="218843"/>
    <lineage>
        <taxon>Eukaryota</taxon>
        <taxon>Viridiplantae</taxon>
        <taxon>Streptophyta</taxon>
        <taxon>Embryophyta</taxon>
        <taxon>Tracheophyta</taxon>
        <taxon>Spermatophyta</taxon>
        <taxon>Magnoliopsida</taxon>
        <taxon>eudicotyledons</taxon>
        <taxon>Gunneridae</taxon>
        <taxon>Pentapetalae</taxon>
        <taxon>rosids</taxon>
        <taxon>fabids</taxon>
        <taxon>Malpighiales</taxon>
        <taxon>Passifloraceae</taxon>
        <taxon>Turnera</taxon>
    </lineage>
</organism>
<protein>
    <recommendedName>
        <fullName evidence="2">DUF4283 domain-containing protein</fullName>
    </recommendedName>
</protein>
<dbReference type="PANTHER" id="PTHR31286">
    <property type="entry name" value="GLYCINE-RICH CELL WALL STRUCTURAL PROTEIN 1.8-LIKE"/>
    <property type="match status" value="1"/>
</dbReference>
<dbReference type="Pfam" id="PF14111">
    <property type="entry name" value="DUF4283"/>
    <property type="match status" value="1"/>
</dbReference>
<evidence type="ECO:0000259" key="2">
    <source>
        <dbReference type="Pfam" id="PF14111"/>
    </source>
</evidence>
<name>A0A9Q0G881_9ROSI</name>
<accession>A0A9Q0G881</accession>
<feature type="domain" description="DUF4283" evidence="2">
    <location>
        <begin position="41"/>
        <end position="90"/>
    </location>
</feature>
<dbReference type="Proteomes" id="UP001141552">
    <property type="component" value="Unassembled WGS sequence"/>
</dbReference>
<gene>
    <name evidence="3" type="ORF">Tsubulata_031297</name>
</gene>
<sequence>MMAGTNLHRMIESDQGESTNTLVIRLRSSRDKAPKPSLILRGLQASKLEKNMFMFSFRDERDKMKVLMKDPWHFDRNVLVLQAIEGNEQPSSIDLFQTPFWVQLHDLPFDYRDPEVAKMIGKKLGFFRDVYKEEDWEMLSFLTIKVIRKNTLISKAPWKGGGASNTHSRRSGQPAHPAIKPQYGNNTVVNVIDLVK</sequence>
<reference evidence="3" key="1">
    <citation type="submission" date="2022-02" db="EMBL/GenBank/DDBJ databases">
        <authorList>
            <person name="Henning P.M."/>
            <person name="McCubbin A.G."/>
            <person name="Shore J.S."/>
        </authorList>
    </citation>
    <scope>NUCLEOTIDE SEQUENCE</scope>
    <source>
        <strain evidence="3">F60SS</strain>
        <tissue evidence="3">Leaves</tissue>
    </source>
</reference>
<dbReference type="PANTHER" id="PTHR31286:SF167">
    <property type="entry name" value="OS09G0268800 PROTEIN"/>
    <property type="match status" value="1"/>
</dbReference>
<dbReference type="AlphaFoldDB" id="A0A9Q0G881"/>